<proteinExistence type="predicted"/>
<sequence>MNPDEFLTERQREIPLEAVDLGYCEVASRHADRGDPPRRDRQVDLQRDASARRSNGDRRVRRRPPADAGGFDVETARDS</sequence>
<protein>
    <submittedName>
        <fullName evidence="2">Uncharacterized protein</fullName>
    </submittedName>
</protein>
<feature type="region of interest" description="Disordered" evidence="1">
    <location>
        <begin position="28"/>
        <end position="79"/>
    </location>
</feature>
<dbReference type="EMBL" id="JBHSWT010000697">
    <property type="protein sequence ID" value="MFC6772226.1"/>
    <property type="molecule type" value="Genomic_DNA"/>
</dbReference>
<organism evidence="2 3">
    <name type="scientific">Halorubrum pallidum</name>
    <dbReference type="NCBI Taxonomy" id="1526114"/>
    <lineage>
        <taxon>Archaea</taxon>
        <taxon>Methanobacteriati</taxon>
        <taxon>Methanobacteriota</taxon>
        <taxon>Stenosarchaea group</taxon>
        <taxon>Halobacteria</taxon>
        <taxon>Halobacteriales</taxon>
        <taxon>Haloferacaceae</taxon>
        <taxon>Halorubrum</taxon>
    </lineage>
</organism>
<evidence type="ECO:0000256" key="1">
    <source>
        <dbReference type="SAM" id="MobiDB-lite"/>
    </source>
</evidence>
<name>A0ABD5T9M3_9EURY</name>
<reference evidence="2 3" key="1">
    <citation type="journal article" date="2019" name="Int. J. Syst. Evol. Microbiol.">
        <title>The Global Catalogue of Microorganisms (GCM) 10K type strain sequencing project: providing services to taxonomists for standard genome sequencing and annotation.</title>
        <authorList>
            <consortium name="The Broad Institute Genomics Platform"/>
            <consortium name="The Broad Institute Genome Sequencing Center for Infectious Disease"/>
            <person name="Wu L."/>
            <person name="Ma J."/>
        </authorList>
    </citation>
    <scope>NUCLEOTIDE SEQUENCE [LARGE SCALE GENOMIC DNA]</scope>
    <source>
        <strain evidence="2 3">PJ61</strain>
    </source>
</reference>
<gene>
    <name evidence="2" type="ORF">ACFQDD_11995</name>
</gene>
<comment type="caution">
    <text evidence="2">The sequence shown here is derived from an EMBL/GenBank/DDBJ whole genome shotgun (WGS) entry which is preliminary data.</text>
</comment>
<accession>A0ABD5T9M3</accession>
<dbReference type="AlphaFoldDB" id="A0ABD5T9M3"/>
<evidence type="ECO:0000313" key="2">
    <source>
        <dbReference type="EMBL" id="MFC6772226.1"/>
    </source>
</evidence>
<keyword evidence="3" id="KW-1185">Reference proteome</keyword>
<feature type="compositionally biased region" description="Basic and acidic residues" evidence="1">
    <location>
        <begin position="28"/>
        <end position="58"/>
    </location>
</feature>
<evidence type="ECO:0000313" key="3">
    <source>
        <dbReference type="Proteomes" id="UP001596274"/>
    </source>
</evidence>
<dbReference type="Proteomes" id="UP001596274">
    <property type="component" value="Unassembled WGS sequence"/>
</dbReference>